<keyword evidence="3" id="KW-0032">Aminotransferase</keyword>
<comment type="cofactor">
    <cofactor evidence="1">
        <name>pyridoxal 5'-phosphate</name>
        <dbReference type="ChEBI" id="CHEBI:597326"/>
    </cofactor>
</comment>
<feature type="domain" description="Aminotransferase class I/classII large" evidence="6">
    <location>
        <begin position="33"/>
        <end position="387"/>
    </location>
</feature>
<evidence type="ECO:0000259" key="6">
    <source>
        <dbReference type="Pfam" id="PF00155"/>
    </source>
</evidence>
<accession>A0A3G8ZP69</accession>
<evidence type="ECO:0000256" key="2">
    <source>
        <dbReference type="ARBA" id="ARBA00007441"/>
    </source>
</evidence>
<evidence type="ECO:0000313" key="8">
    <source>
        <dbReference type="Proteomes" id="UP000268084"/>
    </source>
</evidence>
<proteinExistence type="inferred from homology"/>
<dbReference type="InterPro" id="IPR015424">
    <property type="entry name" value="PyrdxlP-dep_Trfase"/>
</dbReference>
<dbReference type="Pfam" id="PF00155">
    <property type="entry name" value="Aminotran_1_2"/>
    <property type="match status" value="1"/>
</dbReference>
<dbReference type="NCBIfam" id="NF005855">
    <property type="entry name" value="PRK07777.1"/>
    <property type="match status" value="1"/>
</dbReference>
<dbReference type="PANTHER" id="PTHR43807:SF20">
    <property type="entry name" value="FI04487P"/>
    <property type="match status" value="1"/>
</dbReference>
<dbReference type="InterPro" id="IPR015422">
    <property type="entry name" value="PyrdxlP-dep_Trfase_small"/>
</dbReference>
<dbReference type="GO" id="GO:0005737">
    <property type="term" value="C:cytoplasm"/>
    <property type="evidence" value="ECO:0007669"/>
    <property type="project" value="TreeGrafter"/>
</dbReference>
<dbReference type="InterPro" id="IPR004839">
    <property type="entry name" value="Aminotransferase_I/II_large"/>
</dbReference>
<dbReference type="SUPFAM" id="SSF53383">
    <property type="entry name" value="PLP-dependent transferases"/>
    <property type="match status" value="1"/>
</dbReference>
<dbReference type="CDD" id="cd00609">
    <property type="entry name" value="AAT_like"/>
    <property type="match status" value="1"/>
</dbReference>
<evidence type="ECO:0000313" key="7">
    <source>
        <dbReference type="EMBL" id="AZI58928.1"/>
    </source>
</evidence>
<comment type="similarity">
    <text evidence="2">Belongs to the class-I pyridoxal-phosphate-dependent aminotransferase family.</text>
</comment>
<dbReference type="AlphaFoldDB" id="A0A3G8ZP69"/>
<protein>
    <submittedName>
        <fullName evidence="7">Putative succinyldiaminopimelate transaminase DapC</fullName>
    </submittedName>
</protein>
<dbReference type="Gene3D" id="3.40.640.10">
    <property type="entry name" value="Type I PLP-dependent aspartate aminotransferase-like (Major domain)"/>
    <property type="match status" value="1"/>
</dbReference>
<dbReference type="InterPro" id="IPR051326">
    <property type="entry name" value="Kynurenine-oxoglutarate_AT"/>
</dbReference>
<sequence length="390" mass="41224">MSRARTPLVPRLQPYTSTIFAQMSALATATGSINLGQGFPDSDGPAAMLAVAERAVAGGVNQYPPGPGSLELREAIAFARKRDHGQVFDPQDEILVTVGATEAVAAAVIALCEAGDEVLTLDPSYDSYAAVIAMAGARHTSVPLRDDGAGRFAVDVNEFAAAVTDRTRLVILNTPHNPTGTVLTIEELAGIAKIAVDRDLIVLTDEVYEYLVFGDAAHTPLGTLPGMAERTLTVSSGGKSFNTTGWKIGWVCGPADLVAAVRAVKQFLTYSAGAPFQPAISYALRSESAWVATLRSGLERKRDRLCAGLAAAGFTVSVPQGGYFALADIRPLGEVDGMAFCLALPGRVGVVAVPAEVFTRQPEKWKHVVRFAFCKSDETIDEACSRLSRL</sequence>
<dbReference type="EMBL" id="CP034170">
    <property type="protein sequence ID" value="AZI58928.1"/>
    <property type="molecule type" value="Genomic_DNA"/>
</dbReference>
<dbReference type="KEGG" id="nak:EH165_13045"/>
<reference evidence="7 8" key="1">
    <citation type="submission" date="2018-11" db="EMBL/GenBank/DDBJ databases">
        <authorList>
            <person name="Da X."/>
        </authorList>
    </citation>
    <scope>NUCLEOTIDE SEQUENCE [LARGE SCALE GENOMIC DNA]</scope>
    <source>
        <strain evidence="7 8">S14-144</strain>
    </source>
</reference>
<evidence type="ECO:0000256" key="1">
    <source>
        <dbReference type="ARBA" id="ARBA00001933"/>
    </source>
</evidence>
<evidence type="ECO:0000256" key="3">
    <source>
        <dbReference type="ARBA" id="ARBA00022576"/>
    </source>
</evidence>
<dbReference type="Proteomes" id="UP000268084">
    <property type="component" value="Chromosome"/>
</dbReference>
<dbReference type="Gene3D" id="3.90.1150.10">
    <property type="entry name" value="Aspartate Aminotransferase, domain 1"/>
    <property type="match status" value="1"/>
</dbReference>
<keyword evidence="8" id="KW-1185">Reference proteome</keyword>
<evidence type="ECO:0000256" key="5">
    <source>
        <dbReference type="ARBA" id="ARBA00022898"/>
    </source>
</evidence>
<organism evidence="7 8">
    <name type="scientific">Nakamurella antarctica</name>
    <dbReference type="NCBI Taxonomy" id="1902245"/>
    <lineage>
        <taxon>Bacteria</taxon>
        <taxon>Bacillati</taxon>
        <taxon>Actinomycetota</taxon>
        <taxon>Actinomycetes</taxon>
        <taxon>Nakamurellales</taxon>
        <taxon>Nakamurellaceae</taxon>
        <taxon>Nakamurella</taxon>
    </lineage>
</organism>
<dbReference type="RefSeq" id="WP_124799832.1">
    <property type="nucleotide sequence ID" value="NZ_CP034170.1"/>
</dbReference>
<dbReference type="GO" id="GO:0016212">
    <property type="term" value="F:kynurenine-oxoglutarate transaminase activity"/>
    <property type="evidence" value="ECO:0007669"/>
    <property type="project" value="TreeGrafter"/>
</dbReference>
<dbReference type="FunFam" id="3.40.640.10:FF:000024">
    <property type="entry name" value="Kynurenine--oxoglutarate transaminase 3"/>
    <property type="match status" value="1"/>
</dbReference>
<reference evidence="7 8" key="2">
    <citation type="submission" date="2018-12" db="EMBL/GenBank/DDBJ databases">
        <title>Nakamurella antarcticus sp. nov., isolated from Antarctica South Shetland Islands soil.</title>
        <authorList>
            <person name="Peng F."/>
        </authorList>
    </citation>
    <scope>NUCLEOTIDE SEQUENCE [LARGE SCALE GENOMIC DNA]</scope>
    <source>
        <strain evidence="7 8">S14-144</strain>
    </source>
</reference>
<gene>
    <name evidence="7" type="primary">dapC</name>
    <name evidence="7" type="ORF">EH165_13045</name>
</gene>
<keyword evidence="4" id="KW-0808">Transferase</keyword>
<keyword evidence="5" id="KW-0663">Pyridoxal phosphate</keyword>
<dbReference type="InterPro" id="IPR015421">
    <property type="entry name" value="PyrdxlP-dep_Trfase_major"/>
</dbReference>
<name>A0A3G8ZP69_9ACTN</name>
<dbReference type="GO" id="GO:0030170">
    <property type="term" value="F:pyridoxal phosphate binding"/>
    <property type="evidence" value="ECO:0007669"/>
    <property type="project" value="InterPro"/>
</dbReference>
<dbReference type="OrthoDB" id="9763453at2"/>
<evidence type="ECO:0000256" key="4">
    <source>
        <dbReference type="ARBA" id="ARBA00022679"/>
    </source>
</evidence>
<dbReference type="PANTHER" id="PTHR43807">
    <property type="entry name" value="FI04487P"/>
    <property type="match status" value="1"/>
</dbReference>